<keyword evidence="1" id="KW-0472">Membrane</keyword>
<accession>A0AB38G5J5</accession>
<dbReference type="Proteomes" id="UP000248954">
    <property type="component" value="Chromosome 1"/>
</dbReference>
<feature type="transmembrane region" description="Helical" evidence="1">
    <location>
        <begin position="30"/>
        <end position="50"/>
    </location>
</feature>
<evidence type="ECO:0000313" key="3">
    <source>
        <dbReference type="Proteomes" id="UP000248954"/>
    </source>
</evidence>
<gene>
    <name evidence="2" type="ORF">NCTC8738_01072</name>
</gene>
<keyword evidence="1" id="KW-1133">Transmembrane helix</keyword>
<organism evidence="2 3">
    <name type="scientific">Streptococcus lutetiensis</name>
    <dbReference type="NCBI Taxonomy" id="150055"/>
    <lineage>
        <taxon>Bacteria</taxon>
        <taxon>Bacillati</taxon>
        <taxon>Bacillota</taxon>
        <taxon>Bacilli</taxon>
        <taxon>Lactobacillales</taxon>
        <taxon>Streptococcaceae</taxon>
        <taxon>Streptococcus</taxon>
    </lineage>
</organism>
<dbReference type="RefSeq" id="WP_172454532.1">
    <property type="nucleotide sequence ID" value="NZ_CP066277.1"/>
</dbReference>
<reference evidence="2 3" key="1">
    <citation type="submission" date="2018-06" db="EMBL/GenBank/DDBJ databases">
        <authorList>
            <consortium name="Pathogen Informatics"/>
            <person name="Doyle S."/>
        </authorList>
    </citation>
    <scope>NUCLEOTIDE SEQUENCE [LARGE SCALE GENOMIC DNA]</scope>
    <source>
        <strain evidence="2 3">NCTC8738</strain>
    </source>
</reference>
<dbReference type="AlphaFoldDB" id="A0AB38G5J5"/>
<sequence length="51" mass="5903">MTKSNNKEKQGIAIEESLPKKQITVYGMKLLPLLIVFMVMILLINLFLHFI</sequence>
<proteinExistence type="predicted"/>
<dbReference type="EMBL" id="LS483348">
    <property type="protein sequence ID" value="SQF42289.1"/>
    <property type="molecule type" value="Genomic_DNA"/>
</dbReference>
<keyword evidence="1" id="KW-0812">Transmembrane</keyword>
<evidence type="ECO:0000256" key="1">
    <source>
        <dbReference type="SAM" id="Phobius"/>
    </source>
</evidence>
<evidence type="ECO:0000313" key="2">
    <source>
        <dbReference type="EMBL" id="SQF42289.1"/>
    </source>
</evidence>
<name>A0AB38G5J5_9STRE</name>
<protein>
    <submittedName>
        <fullName evidence="2">Uncharacterized protein</fullName>
    </submittedName>
</protein>